<dbReference type="CDD" id="cd06223">
    <property type="entry name" value="PRTases_typeI"/>
    <property type="match status" value="1"/>
</dbReference>
<organism evidence="3 4">
    <name type="scientific">Aureococcus anophagefferens</name>
    <name type="common">Harmful bloom alga</name>
    <dbReference type="NCBI Taxonomy" id="44056"/>
    <lineage>
        <taxon>Eukaryota</taxon>
        <taxon>Sar</taxon>
        <taxon>Stramenopiles</taxon>
        <taxon>Ochrophyta</taxon>
        <taxon>Pelagophyceae</taxon>
        <taxon>Pelagomonadales</taxon>
        <taxon>Pelagomonadaceae</taxon>
        <taxon>Aureococcus</taxon>
    </lineage>
</organism>
<evidence type="ECO:0000313" key="3">
    <source>
        <dbReference type="EMBL" id="KAK7235194.1"/>
    </source>
</evidence>
<dbReference type="SMART" id="SM01400">
    <property type="entry name" value="Pribosyltran_N"/>
    <property type="match status" value="1"/>
</dbReference>
<dbReference type="PANTHER" id="PTHR10210:SF45">
    <property type="entry name" value="RIBOSE-PHOSPHATE PYROPHOSPHOKINASE 3, CHLOROPLASTIC"/>
    <property type="match status" value="1"/>
</dbReference>
<accession>A0ABR1FPP1</accession>
<gene>
    <name evidence="3" type="ORF">SO694_00145010</name>
</gene>
<keyword evidence="2" id="KW-0732">Signal</keyword>
<dbReference type="InterPro" id="IPR000836">
    <property type="entry name" value="PRTase_dom"/>
</dbReference>
<sequence length="372" mass="40657">MLVALLCSLAALCASAFQAPRAATLPRVARAAAADKDAGAYRELYEKAEYERQRAAKAGKRYQIIASPATEAMARAIEASQPDRFHFHESSWDKFPDGTDKIVVGGFSPRNLIAGEHVLMLCSFHDNDVTLSQFQVMVMLLQGFIKSLTIVLPFYPTGTMERVVLEGEVATANTYAQLFSALPSCGSPTRLVVYDLHTLQNRFYLHGNTIASLQTTIPCLLPYLEKSGVDAVAFPDDGAAKRFKHMFDPATYEIIVCGKIRDGDVRSVTVQDGDPAGRNVVIVDDLVQTGGTLYECGVALEQLGAAKVSAFVAHGVFPQDAWLRFARGGDRDVFDTFYVTNSIPTTTNKLPRDDVFTVIDLTARIVDDLDGF</sequence>
<dbReference type="EMBL" id="JBBJCI010000295">
    <property type="protein sequence ID" value="KAK7235194.1"/>
    <property type="molecule type" value="Genomic_DNA"/>
</dbReference>
<evidence type="ECO:0000256" key="1">
    <source>
        <dbReference type="ARBA" id="ARBA00006478"/>
    </source>
</evidence>
<dbReference type="Pfam" id="PF14572">
    <property type="entry name" value="Pribosyl_synth"/>
    <property type="match status" value="1"/>
</dbReference>
<dbReference type="Gene3D" id="3.40.50.2020">
    <property type="match status" value="2"/>
</dbReference>
<feature type="signal peptide" evidence="2">
    <location>
        <begin position="1"/>
        <end position="16"/>
    </location>
</feature>
<name>A0ABR1FPP1_AURAN</name>
<evidence type="ECO:0000313" key="4">
    <source>
        <dbReference type="Proteomes" id="UP001363151"/>
    </source>
</evidence>
<protein>
    <submittedName>
        <fullName evidence="3">Ribose phosphate diphosphokinase</fullName>
    </submittedName>
</protein>
<comment type="similarity">
    <text evidence="1">Belongs to the ribose-phosphate pyrophosphokinase family.</text>
</comment>
<dbReference type="PANTHER" id="PTHR10210">
    <property type="entry name" value="RIBOSE-PHOSPHATE DIPHOSPHOKINASE FAMILY MEMBER"/>
    <property type="match status" value="1"/>
</dbReference>
<feature type="chain" id="PRO_5046105076" evidence="2">
    <location>
        <begin position="17"/>
        <end position="372"/>
    </location>
</feature>
<reference evidence="3 4" key="1">
    <citation type="submission" date="2024-03" db="EMBL/GenBank/DDBJ databases">
        <title>Aureococcus anophagefferens CCMP1851 and Kratosvirus quantuckense: Draft genome of a second virus-susceptible host strain in the model system.</title>
        <authorList>
            <person name="Chase E."/>
            <person name="Truchon A.R."/>
            <person name="Schepens W."/>
            <person name="Wilhelm S.W."/>
        </authorList>
    </citation>
    <scope>NUCLEOTIDE SEQUENCE [LARGE SCALE GENOMIC DNA]</scope>
    <source>
        <strain evidence="3 4">CCMP1851</strain>
    </source>
</reference>
<dbReference type="Proteomes" id="UP001363151">
    <property type="component" value="Unassembled WGS sequence"/>
</dbReference>
<evidence type="ECO:0000256" key="2">
    <source>
        <dbReference type="SAM" id="SignalP"/>
    </source>
</evidence>
<comment type="caution">
    <text evidence="3">The sequence shown here is derived from an EMBL/GenBank/DDBJ whole genome shotgun (WGS) entry which is preliminary data.</text>
</comment>
<dbReference type="InterPro" id="IPR005946">
    <property type="entry name" value="Rib-P_diPkinase"/>
</dbReference>
<proteinExistence type="inferred from homology"/>
<dbReference type="InterPro" id="IPR029057">
    <property type="entry name" value="PRTase-like"/>
</dbReference>
<keyword evidence="4" id="KW-1185">Reference proteome</keyword>
<dbReference type="SUPFAM" id="SSF53271">
    <property type="entry name" value="PRTase-like"/>
    <property type="match status" value="2"/>
</dbReference>